<feature type="region of interest" description="Disordered" evidence="1">
    <location>
        <begin position="1"/>
        <end position="21"/>
    </location>
</feature>
<dbReference type="PANTHER" id="PTHR43798">
    <property type="entry name" value="MONOACYLGLYCEROL LIPASE"/>
    <property type="match status" value="1"/>
</dbReference>
<reference evidence="3 4" key="1">
    <citation type="submission" date="2019-08" db="EMBL/GenBank/DDBJ databases">
        <title>Hyperibacter terrae gen. nov., sp. nov. and Hyperibacter viscosus sp. nov., two new members in the family Rhodospirillaceae isolated from the rhizosphere of Hypericum perforatum.</title>
        <authorList>
            <person name="Noviana Z."/>
        </authorList>
    </citation>
    <scope>NUCLEOTIDE SEQUENCE [LARGE SCALE GENOMIC DNA]</scope>
    <source>
        <strain evidence="3 4">R5913</strain>
    </source>
</reference>
<dbReference type="Gene3D" id="3.40.50.1820">
    <property type="entry name" value="alpha/beta hydrolase"/>
    <property type="match status" value="1"/>
</dbReference>
<protein>
    <submittedName>
        <fullName evidence="3">Alpha/beta hydrolase</fullName>
    </submittedName>
</protein>
<dbReference type="Pfam" id="PF00561">
    <property type="entry name" value="Abhydrolase_1"/>
    <property type="match status" value="1"/>
</dbReference>
<dbReference type="KEGG" id="htq:FRZ44_01260"/>
<evidence type="ECO:0000256" key="1">
    <source>
        <dbReference type="SAM" id="MobiDB-lite"/>
    </source>
</evidence>
<keyword evidence="3" id="KW-0378">Hydrolase</keyword>
<accession>A0A5J6MCW3</accession>
<dbReference type="GO" id="GO:0016020">
    <property type="term" value="C:membrane"/>
    <property type="evidence" value="ECO:0007669"/>
    <property type="project" value="TreeGrafter"/>
</dbReference>
<dbReference type="PANTHER" id="PTHR43798:SF33">
    <property type="entry name" value="HYDROLASE, PUTATIVE (AFU_ORTHOLOGUE AFUA_2G14860)-RELATED"/>
    <property type="match status" value="1"/>
</dbReference>
<dbReference type="GO" id="GO:0016787">
    <property type="term" value="F:hydrolase activity"/>
    <property type="evidence" value="ECO:0007669"/>
    <property type="project" value="UniProtKB-KW"/>
</dbReference>
<dbReference type="InterPro" id="IPR029058">
    <property type="entry name" value="AB_hydrolase_fold"/>
</dbReference>
<dbReference type="EMBL" id="CP042906">
    <property type="protein sequence ID" value="QEX14851.1"/>
    <property type="molecule type" value="Genomic_DNA"/>
</dbReference>
<feature type="compositionally biased region" description="Basic and acidic residues" evidence="1">
    <location>
        <begin position="12"/>
        <end position="21"/>
    </location>
</feature>
<name>A0A5J6MCW3_9PROT</name>
<feature type="domain" description="AB hydrolase-1" evidence="2">
    <location>
        <begin position="55"/>
        <end position="260"/>
    </location>
</feature>
<sequence>MGAVATRIPPHKGKDEPRRLGDDVREQLMAEMPLTERRLDLAGISTAVLEGGDGPPIVLLHGPGEYAAKWIRVVPDLVSARRVIAPDLPGHGISEVPEGSLAADRVLEWLDELIERTCSAPPVLVGQILGGAIAARFASDHGDRLSRLVLVDTLGLAPFHPAPEFGLALTEFITDPTEDTHDRLWLRCAFDLDRMRDRMGDSWNWIKAYNLDRARTPSLHATQQSLMKQFGMPAIPAAELARIAVPTTLIWGRHDLATRLPVAEAANARYGWPLHVIENAADDPPMEQPEAFVKALSAALASS</sequence>
<evidence type="ECO:0000259" key="2">
    <source>
        <dbReference type="Pfam" id="PF00561"/>
    </source>
</evidence>
<dbReference type="InterPro" id="IPR000073">
    <property type="entry name" value="AB_hydrolase_1"/>
</dbReference>
<proteinExistence type="predicted"/>
<organism evidence="3 4">
    <name type="scientific">Hypericibacter terrae</name>
    <dbReference type="NCBI Taxonomy" id="2602015"/>
    <lineage>
        <taxon>Bacteria</taxon>
        <taxon>Pseudomonadati</taxon>
        <taxon>Pseudomonadota</taxon>
        <taxon>Alphaproteobacteria</taxon>
        <taxon>Rhodospirillales</taxon>
        <taxon>Dongiaceae</taxon>
        <taxon>Hypericibacter</taxon>
    </lineage>
</organism>
<evidence type="ECO:0000313" key="3">
    <source>
        <dbReference type="EMBL" id="QEX14851.1"/>
    </source>
</evidence>
<keyword evidence="4" id="KW-1185">Reference proteome</keyword>
<evidence type="ECO:0000313" key="4">
    <source>
        <dbReference type="Proteomes" id="UP000326202"/>
    </source>
</evidence>
<dbReference type="Proteomes" id="UP000326202">
    <property type="component" value="Chromosome"/>
</dbReference>
<gene>
    <name evidence="3" type="ORF">FRZ44_01260</name>
</gene>
<dbReference type="OrthoDB" id="9804723at2"/>
<dbReference type="SUPFAM" id="SSF53474">
    <property type="entry name" value="alpha/beta-Hydrolases"/>
    <property type="match status" value="1"/>
</dbReference>
<dbReference type="PRINTS" id="PR00111">
    <property type="entry name" value="ABHYDROLASE"/>
</dbReference>
<dbReference type="InterPro" id="IPR050266">
    <property type="entry name" value="AB_hydrolase_sf"/>
</dbReference>
<dbReference type="AlphaFoldDB" id="A0A5J6MCW3"/>
<dbReference type="RefSeq" id="WP_151175358.1">
    <property type="nucleotide sequence ID" value="NZ_CP042906.1"/>
</dbReference>